<evidence type="ECO:0000313" key="2">
    <source>
        <dbReference type="Proteomes" id="UP000198741"/>
    </source>
</evidence>
<dbReference type="RefSeq" id="WP_090477696.1">
    <property type="nucleotide sequence ID" value="NZ_LT629710.1"/>
</dbReference>
<dbReference type="STRING" id="1090615.SAMN04515671_3327"/>
<dbReference type="AlphaFoldDB" id="A0A1H0QZG2"/>
<accession>A0A1H0QZG2</accession>
<reference evidence="1 2" key="1">
    <citation type="submission" date="2016-10" db="EMBL/GenBank/DDBJ databases">
        <authorList>
            <person name="de Groot N.N."/>
        </authorList>
    </citation>
    <scope>NUCLEOTIDE SEQUENCE [LARGE SCALE GENOMIC DNA]</scope>
    <source>
        <strain evidence="2">P4-7,KCTC 19426,CECT 7604</strain>
    </source>
</reference>
<name>A0A1H0QZG2_9ACTN</name>
<evidence type="ECO:0000313" key="1">
    <source>
        <dbReference type="EMBL" id="SDP22651.1"/>
    </source>
</evidence>
<organism evidence="1 2">
    <name type="scientific">Nakamurella panacisegetis</name>
    <dbReference type="NCBI Taxonomy" id="1090615"/>
    <lineage>
        <taxon>Bacteria</taxon>
        <taxon>Bacillati</taxon>
        <taxon>Actinomycetota</taxon>
        <taxon>Actinomycetes</taxon>
        <taxon>Nakamurellales</taxon>
        <taxon>Nakamurellaceae</taxon>
        <taxon>Nakamurella</taxon>
    </lineage>
</organism>
<proteinExistence type="predicted"/>
<protein>
    <submittedName>
        <fullName evidence="1">Uncharacterized protein</fullName>
    </submittedName>
</protein>
<dbReference type="OrthoDB" id="3479673at2"/>
<dbReference type="EMBL" id="LT629710">
    <property type="protein sequence ID" value="SDP22651.1"/>
    <property type="molecule type" value="Genomic_DNA"/>
</dbReference>
<gene>
    <name evidence="1" type="ORF">SAMN04515671_3327</name>
</gene>
<sequence length="88" mass="9745">MIEPRVYGLDDHHYRAVGENGVAELVPTVCPLGHPLGADTVLISSSPCLCAGRPHRTWRCWACDGTANVSVWVWPPCSRHPEWTPWAV</sequence>
<dbReference type="Proteomes" id="UP000198741">
    <property type="component" value="Chromosome I"/>
</dbReference>
<keyword evidence="2" id="KW-1185">Reference proteome</keyword>